<reference evidence="2" key="1">
    <citation type="submission" date="2016-10" db="EMBL/GenBank/DDBJ databases">
        <authorList>
            <person name="Benchimol M."/>
            <person name="Almeida L.G."/>
            <person name="Vasconcelos A.T."/>
            <person name="Perreira-Neves A."/>
            <person name="Rosa I.A."/>
            <person name="Tasca T."/>
            <person name="Bogo M.R."/>
            <person name="de Souza W."/>
        </authorList>
    </citation>
    <scope>NUCLEOTIDE SEQUENCE [LARGE SCALE GENOMIC DNA]</scope>
    <source>
        <strain evidence="2">K</strain>
    </source>
</reference>
<feature type="domain" description="Protein kinase" evidence="1">
    <location>
        <begin position="301"/>
        <end position="641"/>
    </location>
</feature>
<dbReference type="VEuPathDB" id="TrichDB:TRFO_37459"/>
<gene>
    <name evidence="2" type="ORF">TRFO_37459</name>
</gene>
<comment type="caution">
    <text evidence="2">The sequence shown here is derived from an EMBL/GenBank/DDBJ whole genome shotgun (WGS) entry which is preliminary data.</text>
</comment>
<dbReference type="SUPFAM" id="SSF56112">
    <property type="entry name" value="Protein kinase-like (PK-like)"/>
    <property type="match status" value="1"/>
</dbReference>
<evidence type="ECO:0000313" key="3">
    <source>
        <dbReference type="Proteomes" id="UP000179807"/>
    </source>
</evidence>
<dbReference type="RefSeq" id="XP_068349551.1">
    <property type="nucleotide sequence ID" value="XM_068511433.1"/>
</dbReference>
<sequence>MPTFYFLNKVSKSPFCDIVFDRDTQTYFSRHAIDVSHNNSNQNNDFAHALFEELYVPDVNSCFIASTHKVSEGSKYFLIQSPIYYNLTLEKCLIKYGISKKNKLHLICHITQLLSDIFNKGFIIKNIPFHAIHIDENFVPKVDLYSCDIQRRDFSHENSNRNQTNELIFLPRMIFYLFSYKHEDIEDPNEIKDRIAGDNANFPNPSGKNPDLFQNFLLSLLGELRPTFGDIIDTLTSTFLKENKKTQNIILSELDKFLFNLKFTIYLYNHDYIIPNDLWNIIFQNHSDYACDIHSDYHLIYHKFQSLPIGEQNKSIIPRRFDLTEELQQNELRFLGDEYIKFYLSNLKIYSKLPRFFKLQLQNFQDNIFDRNKIKISDLSYYNRSYFTDELYFSLQEHHFFVLKRVHNHLQNFIHKEIDIFDKVTCKYIVKEKKINERELILPFFPCFSYQYFLHESKHNKSMKISISDRILWLIEMATALSAIHQEKYSHDNISNQIFFVNEYKDLYLATIAYSRTAEIQATKVSGAFFYRSPEEFLEMEKENINHKPSTLLELKQKADIYSYGILAYETLTSIEPSSLLENRSRRDKKQIIIDRYMIDEQRIFPQLPYELSEFNYLINKCMEEDPGNRFDTFEKVIDFIKNTKIYQKNQCEIESRLFLSKPAYEYKCTLNSLVLTDFYSLNNVNKYIKETFDSIQKKSKNYHKLETMNMKDSLTIIRKNVNTMGRITLMPNENERIIQKLLSFEISISDQINSQNNGHVKYPAIISKTAGNHHIMVSQSNCPIRILEINREKRIQNHRFQKNKYSFNKMNCSKNTSHYEINNIPLMTLSDFFPNDHHGIQTFLYPVFIYQLGESLCKIHFNNQYHGNIDFYTVGVYYNSNMDNLYASFLPFNSEKISRNSHKRIEDYQKSDVFDFCKLVSKMISSHEIPRIVSECLNPKSNQHPTISEVLLSLNDSFQQGEFQDFYQKHKNDHYFHIHLTTSFLNSAYECLSKSYSQMINKSRIFLSVIIRQYDDILDDVIDDMLSKMLNKINENKYHDISEIETMFPDFRSLIFHVSKKDCFEGFVKVNDLFLQNLGNLVNEYRSKKENTPNDNKKGILDYDEMISQIYQKVRLTYSFLYSSQPIFSNKNDFRSWSISQKFDNLSKRDIFHKLDNLSNDQYAYCLNTQIVNKTIQMLSGSSDKYSQINKIKRKTIQNQIQKRIQTFKNSQLGDEIQKEVSKDLKQNQENNVENEEINSFGTIQYESYVNSKIKKIIEFYYQTQKKIIFRKLSLSEFYPQLFVSFINRYIRQLDPNHEYKIEFKVSKNNKKTNFNDNKDIVDADFIQNISDKLIKKLKFEKSDGNPSFYIPPEKKSK</sequence>
<dbReference type="GO" id="GO:0005524">
    <property type="term" value="F:ATP binding"/>
    <property type="evidence" value="ECO:0007669"/>
    <property type="project" value="InterPro"/>
</dbReference>
<dbReference type="Gene3D" id="1.10.510.10">
    <property type="entry name" value="Transferase(Phosphotransferase) domain 1"/>
    <property type="match status" value="1"/>
</dbReference>
<dbReference type="PANTHER" id="PTHR44329">
    <property type="entry name" value="SERINE/THREONINE-PROTEIN KINASE TNNI3K-RELATED"/>
    <property type="match status" value="1"/>
</dbReference>
<dbReference type="InterPro" id="IPR000719">
    <property type="entry name" value="Prot_kinase_dom"/>
</dbReference>
<protein>
    <recommendedName>
        <fullName evidence="1">Protein kinase domain-containing protein</fullName>
    </recommendedName>
</protein>
<dbReference type="Pfam" id="PF07714">
    <property type="entry name" value="PK_Tyr_Ser-Thr"/>
    <property type="match status" value="1"/>
</dbReference>
<organism evidence="2 3">
    <name type="scientific">Tritrichomonas foetus</name>
    <dbReference type="NCBI Taxonomy" id="1144522"/>
    <lineage>
        <taxon>Eukaryota</taxon>
        <taxon>Metamonada</taxon>
        <taxon>Parabasalia</taxon>
        <taxon>Tritrichomonadida</taxon>
        <taxon>Tritrichomonadidae</taxon>
        <taxon>Tritrichomonas</taxon>
    </lineage>
</organism>
<accession>A0A1J4JB61</accession>
<dbReference type="InterPro" id="IPR051681">
    <property type="entry name" value="Ser/Thr_Kinases-Pseudokinases"/>
</dbReference>
<proteinExistence type="predicted"/>
<evidence type="ECO:0000313" key="2">
    <source>
        <dbReference type="EMBL" id="OHS96414.1"/>
    </source>
</evidence>
<dbReference type="SMART" id="SM00220">
    <property type="entry name" value="S_TKc"/>
    <property type="match status" value="1"/>
</dbReference>
<dbReference type="EMBL" id="MLAK01001179">
    <property type="protein sequence ID" value="OHS96414.1"/>
    <property type="molecule type" value="Genomic_DNA"/>
</dbReference>
<name>A0A1J4JB61_9EUKA</name>
<dbReference type="InterPro" id="IPR001245">
    <property type="entry name" value="Ser-Thr/Tyr_kinase_cat_dom"/>
</dbReference>
<evidence type="ECO:0000259" key="1">
    <source>
        <dbReference type="PROSITE" id="PS50011"/>
    </source>
</evidence>
<dbReference type="GeneID" id="94846137"/>
<dbReference type="GO" id="GO:0004674">
    <property type="term" value="F:protein serine/threonine kinase activity"/>
    <property type="evidence" value="ECO:0007669"/>
    <property type="project" value="TreeGrafter"/>
</dbReference>
<dbReference type="InterPro" id="IPR011009">
    <property type="entry name" value="Kinase-like_dom_sf"/>
</dbReference>
<keyword evidence="3" id="KW-1185">Reference proteome</keyword>
<dbReference type="Proteomes" id="UP000179807">
    <property type="component" value="Unassembled WGS sequence"/>
</dbReference>
<dbReference type="PROSITE" id="PS50011">
    <property type="entry name" value="PROTEIN_KINASE_DOM"/>
    <property type="match status" value="1"/>
</dbReference>